<accession>A0AAW2JJY4</accession>
<dbReference type="Gene3D" id="3.60.10.10">
    <property type="entry name" value="Endonuclease/exonuclease/phosphatase"/>
    <property type="match status" value="1"/>
</dbReference>
<comment type="caution">
    <text evidence="2">The sequence shown here is derived from an EMBL/GenBank/DDBJ whole genome shotgun (WGS) entry which is preliminary data.</text>
</comment>
<evidence type="ECO:0000313" key="2">
    <source>
        <dbReference type="EMBL" id="KAL0294576.1"/>
    </source>
</evidence>
<dbReference type="EMBL" id="JACGWJ010000155">
    <property type="protein sequence ID" value="KAL0294576.1"/>
    <property type="molecule type" value="Genomic_DNA"/>
</dbReference>
<protein>
    <recommendedName>
        <fullName evidence="1">Endonuclease/exonuclease/phosphatase domain-containing protein</fullName>
    </recommendedName>
</protein>
<organism evidence="2">
    <name type="scientific">Sesamum radiatum</name>
    <name type="common">Black benniseed</name>
    <dbReference type="NCBI Taxonomy" id="300843"/>
    <lineage>
        <taxon>Eukaryota</taxon>
        <taxon>Viridiplantae</taxon>
        <taxon>Streptophyta</taxon>
        <taxon>Embryophyta</taxon>
        <taxon>Tracheophyta</taxon>
        <taxon>Spermatophyta</taxon>
        <taxon>Magnoliopsida</taxon>
        <taxon>eudicotyledons</taxon>
        <taxon>Gunneridae</taxon>
        <taxon>Pentapetalae</taxon>
        <taxon>asterids</taxon>
        <taxon>lamiids</taxon>
        <taxon>Lamiales</taxon>
        <taxon>Pedaliaceae</taxon>
        <taxon>Sesamum</taxon>
    </lineage>
</organism>
<dbReference type="Pfam" id="PF03372">
    <property type="entry name" value="Exo_endo_phos"/>
    <property type="match status" value="1"/>
</dbReference>
<feature type="domain" description="Endonuclease/exonuclease/phosphatase" evidence="1">
    <location>
        <begin position="7"/>
        <end position="149"/>
    </location>
</feature>
<dbReference type="PANTHER" id="PTHR33710:SF71">
    <property type="entry name" value="ENDONUCLEASE_EXONUCLEASE_PHOSPHATASE DOMAIN-CONTAINING PROTEIN"/>
    <property type="match status" value="1"/>
</dbReference>
<proteinExistence type="predicted"/>
<reference evidence="2" key="2">
    <citation type="journal article" date="2024" name="Plant">
        <title>Genomic evolution and insights into agronomic trait innovations of Sesamum species.</title>
        <authorList>
            <person name="Miao H."/>
            <person name="Wang L."/>
            <person name="Qu L."/>
            <person name="Liu H."/>
            <person name="Sun Y."/>
            <person name="Le M."/>
            <person name="Wang Q."/>
            <person name="Wei S."/>
            <person name="Zheng Y."/>
            <person name="Lin W."/>
            <person name="Duan Y."/>
            <person name="Cao H."/>
            <person name="Xiong S."/>
            <person name="Wang X."/>
            <person name="Wei L."/>
            <person name="Li C."/>
            <person name="Ma Q."/>
            <person name="Ju M."/>
            <person name="Zhao R."/>
            <person name="Li G."/>
            <person name="Mu C."/>
            <person name="Tian Q."/>
            <person name="Mei H."/>
            <person name="Zhang T."/>
            <person name="Gao T."/>
            <person name="Zhang H."/>
        </authorList>
    </citation>
    <scope>NUCLEOTIDE SEQUENCE</scope>
    <source>
        <strain evidence="2">G02</strain>
    </source>
</reference>
<dbReference type="GO" id="GO:0003824">
    <property type="term" value="F:catalytic activity"/>
    <property type="evidence" value="ECO:0007669"/>
    <property type="project" value="InterPro"/>
</dbReference>
<dbReference type="InterPro" id="IPR036691">
    <property type="entry name" value="Endo/exonu/phosph_ase_sf"/>
</dbReference>
<dbReference type="PANTHER" id="PTHR33710">
    <property type="entry name" value="BNAC02G09200D PROTEIN"/>
    <property type="match status" value="1"/>
</dbReference>
<dbReference type="AlphaFoldDB" id="A0AAW2JJY4"/>
<evidence type="ECO:0000259" key="1">
    <source>
        <dbReference type="Pfam" id="PF03372"/>
    </source>
</evidence>
<gene>
    <name evidence="2" type="ORF">Sradi_6880300</name>
</gene>
<sequence length="260" mass="29831">MINATFWNVRGLNRRDHQVSVIDLVSAQHLHFIALLEARVASSNVARVQRGMLPRWNYYTDYGGPGSRIWLAWDDDFVDVNVVETGEQVLWAELARLSTGTTNLPWLVGGDFNVVLDASEVCGQSGDIRAAAEEFQSCLQDTGLITLPMQGERFTWHNCSRDSRSLWKRLGRLLVNDRWLASWPYTSYVCLNARTFDHSPLVLRGDNNGRTVGMFRFDNYLARSTEFRPSVWRIWQHRIMGTAMYAVTRKLKALKSIFRA</sequence>
<name>A0AAW2JJY4_SESRA</name>
<dbReference type="SUPFAM" id="SSF56219">
    <property type="entry name" value="DNase I-like"/>
    <property type="match status" value="1"/>
</dbReference>
<reference evidence="2" key="1">
    <citation type="submission" date="2020-06" db="EMBL/GenBank/DDBJ databases">
        <authorList>
            <person name="Li T."/>
            <person name="Hu X."/>
            <person name="Zhang T."/>
            <person name="Song X."/>
            <person name="Zhang H."/>
            <person name="Dai N."/>
            <person name="Sheng W."/>
            <person name="Hou X."/>
            <person name="Wei L."/>
        </authorList>
    </citation>
    <scope>NUCLEOTIDE SEQUENCE</scope>
    <source>
        <strain evidence="2">G02</strain>
        <tissue evidence="2">Leaf</tissue>
    </source>
</reference>
<dbReference type="InterPro" id="IPR005135">
    <property type="entry name" value="Endo/exonuclease/phosphatase"/>
</dbReference>